<protein>
    <submittedName>
        <fullName evidence="1">Uncharacterized protein</fullName>
    </submittedName>
</protein>
<gene>
    <name evidence="1" type="ORF">D5086_000534</name>
</gene>
<keyword evidence="2" id="KW-1185">Reference proteome</keyword>
<dbReference type="Proteomes" id="UP000309997">
    <property type="component" value="Unassembled WGS sequence"/>
</dbReference>
<dbReference type="EMBL" id="RCHU02000001">
    <property type="protein sequence ID" value="KAL3609514.1"/>
    <property type="molecule type" value="Genomic_DNA"/>
</dbReference>
<proteinExistence type="predicted"/>
<evidence type="ECO:0000313" key="1">
    <source>
        <dbReference type="EMBL" id="KAL3609514.1"/>
    </source>
</evidence>
<reference evidence="1 2" key="1">
    <citation type="journal article" date="2024" name="Plant Biotechnol. J.">
        <title>Genome and CRISPR/Cas9 system of a widespread forest tree (Populus alba) in the world.</title>
        <authorList>
            <person name="Liu Y.J."/>
            <person name="Jiang P.F."/>
            <person name="Han X.M."/>
            <person name="Li X.Y."/>
            <person name="Wang H.M."/>
            <person name="Wang Y.J."/>
            <person name="Wang X.X."/>
            <person name="Zeng Q.Y."/>
        </authorList>
    </citation>
    <scope>NUCLEOTIDE SEQUENCE [LARGE SCALE GENOMIC DNA]</scope>
    <source>
        <strain evidence="2">cv. PAL-ZL1</strain>
    </source>
</reference>
<sequence>MEEEKKYKYAKQHRRGRKLKLTESPFGGCKRKEVASDLSWALDSLNGAQLSKSIYTFAYAYVGGLTSHATIA</sequence>
<comment type="caution">
    <text evidence="1">The sequence shown here is derived from an EMBL/GenBank/DDBJ whole genome shotgun (WGS) entry which is preliminary data.</text>
</comment>
<organism evidence="1 2">
    <name type="scientific">Populus alba</name>
    <name type="common">White poplar</name>
    <dbReference type="NCBI Taxonomy" id="43335"/>
    <lineage>
        <taxon>Eukaryota</taxon>
        <taxon>Viridiplantae</taxon>
        <taxon>Streptophyta</taxon>
        <taxon>Embryophyta</taxon>
        <taxon>Tracheophyta</taxon>
        <taxon>Spermatophyta</taxon>
        <taxon>Magnoliopsida</taxon>
        <taxon>eudicotyledons</taxon>
        <taxon>Gunneridae</taxon>
        <taxon>Pentapetalae</taxon>
        <taxon>rosids</taxon>
        <taxon>fabids</taxon>
        <taxon>Malpighiales</taxon>
        <taxon>Salicaceae</taxon>
        <taxon>Saliceae</taxon>
        <taxon>Populus</taxon>
    </lineage>
</organism>
<name>A0ACC4CWV8_POPAL</name>
<accession>A0ACC4CWV8</accession>
<evidence type="ECO:0000313" key="2">
    <source>
        <dbReference type="Proteomes" id="UP000309997"/>
    </source>
</evidence>